<organism evidence="1 2">
    <name type="scientific">Globodera pallida</name>
    <name type="common">Potato cyst nematode worm</name>
    <name type="synonym">Heterodera pallida</name>
    <dbReference type="NCBI Taxonomy" id="36090"/>
    <lineage>
        <taxon>Eukaryota</taxon>
        <taxon>Metazoa</taxon>
        <taxon>Ecdysozoa</taxon>
        <taxon>Nematoda</taxon>
        <taxon>Chromadorea</taxon>
        <taxon>Rhabditida</taxon>
        <taxon>Tylenchina</taxon>
        <taxon>Tylenchomorpha</taxon>
        <taxon>Tylenchoidea</taxon>
        <taxon>Heteroderidae</taxon>
        <taxon>Heteroderinae</taxon>
        <taxon>Globodera</taxon>
    </lineage>
</organism>
<reference evidence="1" key="1">
    <citation type="submission" date="2013-12" db="EMBL/GenBank/DDBJ databases">
        <authorList>
            <person name="Aslett M."/>
        </authorList>
    </citation>
    <scope>NUCLEOTIDE SEQUENCE [LARGE SCALE GENOMIC DNA]</scope>
    <source>
        <strain evidence="1">Lindley</strain>
    </source>
</reference>
<reference evidence="1" key="2">
    <citation type="submission" date="2014-05" db="EMBL/GenBank/DDBJ databases">
        <title>The genome and life-stage specific transcriptomes of Globodera pallida elucidate key aspects of plant parasitism by a cyst nematode.</title>
        <authorList>
            <person name="Cotton J.A."/>
            <person name="Lilley C.J."/>
            <person name="Jones L.M."/>
            <person name="Kikuchi T."/>
            <person name="Reid A.J."/>
            <person name="Thorpe P."/>
            <person name="Tsai I.J."/>
            <person name="Beasley H."/>
            <person name="Blok V."/>
            <person name="Cock P.J.A."/>
            <person name="Van den Akker S.E."/>
            <person name="Holroyd N."/>
            <person name="Hunt M."/>
            <person name="Mantelin S."/>
            <person name="Naghra H."/>
            <person name="Pain A."/>
            <person name="Palomares-Rius J.E."/>
            <person name="Zarowiecki M."/>
            <person name="Berriman M."/>
            <person name="Jones J.T."/>
            <person name="Urwin P.E."/>
        </authorList>
    </citation>
    <scope>NUCLEOTIDE SEQUENCE [LARGE SCALE GENOMIC DNA]</scope>
    <source>
        <strain evidence="1">Lindley</strain>
    </source>
</reference>
<dbReference type="WBParaSite" id="GPLIN_000375800">
    <property type="protein sequence ID" value="GPLIN_000375800"/>
    <property type="gene ID" value="GPLIN_000375800"/>
</dbReference>
<evidence type="ECO:0000313" key="2">
    <source>
        <dbReference type="WBParaSite" id="GPLIN_000375800"/>
    </source>
</evidence>
<keyword evidence="1" id="KW-1185">Reference proteome</keyword>
<reference evidence="2" key="3">
    <citation type="submission" date="2016-06" db="UniProtKB">
        <authorList>
            <consortium name="WormBaseParasite"/>
        </authorList>
    </citation>
    <scope>IDENTIFICATION</scope>
</reference>
<proteinExistence type="predicted"/>
<protein>
    <submittedName>
        <fullName evidence="2">Secreted protein</fullName>
    </submittedName>
</protein>
<sequence>MAPPTVLCLRMMAKALYLLVGGNEASIVLRQDWAHLLKLWLALSELVTGIVCGSKLWRHTKVRKVQKLLEKLLPDTFLELTLEVAKN</sequence>
<evidence type="ECO:0000313" key="1">
    <source>
        <dbReference type="Proteomes" id="UP000050741"/>
    </source>
</evidence>
<accession>A0A183BT22</accession>
<name>A0A183BT22_GLOPA</name>
<dbReference type="Proteomes" id="UP000050741">
    <property type="component" value="Unassembled WGS sequence"/>
</dbReference>
<dbReference type="AlphaFoldDB" id="A0A183BT22"/>